<evidence type="ECO:0000256" key="1">
    <source>
        <dbReference type="SAM" id="MobiDB-lite"/>
    </source>
</evidence>
<evidence type="ECO:0008006" key="5">
    <source>
        <dbReference type="Google" id="ProtNLM"/>
    </source>
</evidence>
<dbReference type="EMBL" id="JAOTJD010000004">
    <property type="protein sequence ID" value="MFD3262986.1"/>
    <property type="molecule type" value="Genomic_DNA"/>
</dbReference>
<dbReference type="RefSeq" id="WP_377367573.1">
    <property type="nucleotide sequence ID" value="NZ_JAOTJD010000004.1"/>
</dbReference>
<evidence type="ECO:0000313" key="4">
    <source>
        <dbReference type="Proteomes" id="UP001598130"/>
    </source>
</evidence>
<sequence>MRLILTLAAVSALALSAAACSDKPNATGAAMPDTDSVVGTGAATAPDAGVTGAVPADGSPPPMQATSPAAEGAGVGTSGGQGAGSGTTTP</sequence>
<keyword evidence="4" id="KW-1185">Reference proteome</keyword>
<name>A0ABW6CMM0_9CAUL</name>
<evidence type="ECO:0000256" key="2">
    <source>
        <dbReference type="SAM" id="SignalP"/>
    </source>
</evidence>
<comment type="caution">
    <text evidence="3">The sequence shown here is derived from an EMBL/GenBank/DDBJ whole genome shotgun (WGS) entry which is preliminary data.</text>
</comment>
<gene>
    <name evidence="3" type="ORF">OCL97_03285</name>
</gene>
<accession>A0ABW6CMM0</accession>
<feature type="signal peptide" evidence="2">
    <location>
        <begin position="1"/>
        <end position="19"/>
    </location>
</feature>
<feature type="compositionally biased region" description="Gly residues" evidence="1">
    <location>
        <begin position="73"/>
        <end position="90"/>
    </location>
</feature>
<feature type="region of interest" description="Disordered" evidence="1">
    <location>
        <begin position="23"/>
        <end position="90"/>
    </location>
</feature>
<dbReference type="PROSITE" id="PS51257">
    <property type="entry name" value="PROKAR_LIPOPROTEIN"/>
    <property type="match status" value="1"/>
</dbReference>
<keyword evidence="2" id="KW-0732">Signal</keyword>
<dbReference type="Proteomes" id="UP001598130">
    <property type="component" value="Unassembled WGS sequence"/>
</dbReference>
<organism evidence="3 4">
    <name type="scientific">Phenylobacterium ferrooxidans</name>
    <dbReference type="NCBI Taxonomy" id="2982689"/>
    <lineage>
        <taxon>Bacteria</taxon>
        <taxon>Pseudomonadati</taxon>
        <taxon>Pseudomonadota</taxon>
        <taxon>Alphaproteobacteria</taxon>
        <taxon>Caulobacterales</taxon>
        <taxon>Caulobacteraceae</taxon>
        <taxon>Phenylobacterium</taxon>
    </lineage>
</organism>
<proteinExistence type="predicted"/>
<feature type="chain" id="PRO_5047345272" description="Lipoprotein" evidence="2">
    <location>
        <begin position="20"/>
        <end position="90"/>
    </location>
</feature>
<reference evidence="3 4" key="1">
    <citation type="submission" date="2022-09" db="EMBL/GenBank/DDBJ databases">
        <title>New species of Phenylobacterium.</title>
        <authorList>
            <person name="Mieszkin S."/>
        </authorList>
    </citation>
    <scope>NUCLEOTIDE SEQUENCE [LARGE SCALE GENOMIC DNA]</scope>
    <source>
        <strain evidence="3 4">HK31-G</strain>
    </source>
</reference>
<protein>
    <recommendedName>
        <fullName evidence="5">Lipoprotein</fullName>
    </recommendedName>
</protein>
<evidence type="ECO:0000313" key="3">
    <source>
        <dbReference type="EMBL" id="MFD3262986.1"/>
    </source>
</evidence>